<dbReference type="InterPro" id="IPR036688">
    <property type="entry name" value="MoeA_C_domain_IV_sf"/>
</dbReference>
<dbReference type="InterPro" id="IPR038987">
    <property type="entry name" value="MoeA-like"/>
</dbReference>
<gene>
    <name evidence="9" type="ORF">C1706_02845</name>
</gene>
<dbReference type="Gene3D" id="2.40.340.10">
    <property type="entry name" value="MoeA, C-terminal, domain IV"/>
    <property type="match status" value="1"/>
</dbReference>
<proteinExistence type="inferred from homology"/>
<keyword evidence="4 7" id="KW-0500">Molybdenum</keyword>
<keyword evidence="10" id="KW-1185">Reference proteome</keyword>
<feature type="domain" description="MoaB/Mog" evidence="8">
    <location>
        <begin position="179"/>
        <end position="318"/>
    </location>
</feature>
<dbReference type="Proteomes" id="UP000290624">
    <property type="component" value="Unassembled WGS sequence"/>
</dbReference>
<evidence type="ECO:0000256" key="4">
    <source>
        <dbReference type="ARBA" id="ARBA00022505"/>
    </source>
</evidence>
<dbReference type="GO" id="GO:0005829">
    <property type="term" value="C:cytosol"/>
    <property type="evidence" value="ECO:0007669"/>
    <property type="project" value="TreeGrafter"/>
</dbReference>
<dbReference type="PANTHER" id="PTHR10192:SF5">
    <property type="entry name" value="GEPHYRIN"/>
    <property type="match status" value="1"/>
</dbReference>
<keyword evidence="7 9" id="KW-0808">Transferase</keyword>
<dbReference type="SUPFAM" id="SSF53218">
    <property type="entry name" value="Molybdenum cofactor biosynthesis proteins"/>
    <property type="match status" value="1"/>
</dbReference>
<reference evidence="9 10" key="1">
    <citation type="submission" date="2018-01" db="EMBL/GenBank/DDBJ databases">
        <title>Lactibacter flavus gen. nov., sp. nov., a novel bacterium of the family Propionibacteriaceae isolated from raw milk and dairy products.</title>
        <authorList>
            <person name="Wenning M."/>
            <person name="Breitenwieser F."/>
            <person name="Huptas C."/>
            <person name="von Neubeck M."/>
            <person name="Busse H.-J."/>
            <person name="Scherer S."/>
        </authorList>
    </citation>
    <scope>NUCLEOTIDE SEQUENCE [LARGE SCALE GENOMIC DNA]</scope>
    <source>
        <strain evidence="9 10">VG341</strain>
    </source>
</reference>
<keyword evidence="7" id="KW-0479">Metal-binding</keyword>
<evidence type="ECO:0000256" key="3">
    <source>
        <dbReference type="ARBA" id="ARBA00010763"/>
    </source>
</evidence>
<name>A0A4Q2EHD0_9ACTN</name>
<comment type="similarity">
    <text evidence="3 7">Belongs to the MoeA family.</text>
</comment>
<dbReference type="GO" id="GO:0006777">
    <property type="term" value="P:Mo-molybdopterin cofactor biosynthetic process"/>
    <property type="evidence" value="ECO:0007669"/>
    <property type="project" value="UniProtKB-UniRule"/>
</dbReference>
<sequence length="400" mass="41012">MLSVEEYRARVLALASLPPVEECAIGSGFGRVVAEDMVAHCAVPPFDNSAMDGFAVRSADTLGGAHLTVVADLPAGTRLAPLIGAGQAARIMTGAPLPPGADAVVPVEDTDQSPGDVPLPDAVRVPPVAVGAHVRRAAEDVAVGAVVVPRGQRWTPASAAAAAAVGHARVRLHRRPTVAVLATGSELLPAGAPLGYGQIPDSNSVLLAGLVEQFGGQVVCARAVSDDLADFRQALVDAADAEVIVTSGGVSVGAFEVVRQAVEGSIEFVRVAMQPGKPQASGRIRDAAGREHTLVALPGNPVGAFVSAWVFVRPFLDACQGAFSEPPTLRIAVADGWRTPPGRAQFMPVVITPDGVRPAHRLGSGSHLIASLHAAEALAFVPADVERVAPGDVLDVHLVR</sequence>
<dbReference type="InterPro" id="IPR036135">
    <property type="entry name" value="MoeA_linker/N_sf"/>
</dbReference>
<dbReference type="Gene3D" id="2.170.190.11">
    <property type="entry name" value="Molybdopterin biosynthesis moea protein, domain 3"/>
    <property type="match status" value="1"/>
</dbReference>
<dbReference type="Pfam" id="PF03453">
    <property type="entry name" value="MoeA_N"/>
    <property type="match status" value="1"/>
</dbReference>
<evidence type="ECO:0000256" key="5">
    <source>
        <dbReference type="ARBA" id="ARBA00023150"/>
    </source>
</evidence>
<dbReference type="OrthoDB" id="9804758at2"/>
<dbReference type="InterPro" id="IPR005110">
    <property type="entry name" value="MoeA_linker/N"/>
</dbReference>
<keyword evidence="5 7" id="KW-0501">Molybdenum cofactor biosynthesis</keyword>
<keyword evidence="7" id="KW-0460">Magnesium</keyword>
<dbReference type="UniPathway" id="UPA00344"/>
<evidence type="ECO:0000256" key="7">
    <source>
        <dbReference type="RuleBase" id="RU365090"/>
    </source>
</evidence>
<accession>A0A4Q2EHD0</accession>
<dbReference type="GO" id="GO:0046872">
    <property type="term" value="F:metal ion binding"/>
    <property type="evidence" value="ECO:0007669"/>
    <property type="project" value="UniProtKB-UniRule"/>
</dbReference>
<dbReference type="EC" id="2.10.1.1" evidence="7"/>
<comment type="pathway">
    <text evidence="2 7">Cofactor biosynthesis; molybdopterin biosynthesis.</text>
</comment>
<dbReference type="SUPFAM" id="SSF63867">
    <property type="entry name" value="MoeA C-terminal domain-like"/>
    <property type="match status" value="1"/>
</dbReference>
<dbReference type="RefSeq" id="WP_129457709.1">
    <property type="nucleotide sequence ID" value="NZ_PPCV01000002.1"/>
</dbReference>
<evidence type="ECO:0000256" key="6">
    <source>
        <dbReference type="ARBA" id="ARBA00047317"/>
    </source>
</evidence>
<comment type="catalytic activity">
    <reaction evidence="6">
        <text>adenylyl-molybdopterin + molybdate = Mo-molybdopterin + AMP + H(+)</text>
        <dbReference type="Rhea" id="RHEA:35047"/>
        <dbReference type="ChEBI" id="CHEBI:15378"/>
        <dbReference type="ChEBI" id="CHEBI:36264"/>
        <dbReference type="ChEBI" id="CHEBI:62727"/>
        <dbReference type="ChEBI" id="CHEBI:71302"/>
        <dbReference type="ChEBI" id="CHEBI:456215"/>
        <dbReference type="EC" id="2.10.1.1"/>
    </reaction>
</comment>
<evidence type="ECO:0000313" key="9">
    <source>
        <dbReference type="EMBL" id="RXW32841.1"/>
    </source>
</evidence>
<comment type="function">
    <text evidence="1 7">Catalyzes the insertion of molybdate into adenylated molybdopterin with the concomitant release of AMP.</text>
</comment>
<dbReference type="SUPFAM" id="SSF63882">
    <property type="entry name" value="MoeA N-terminal region -like"/>
    <property type="match status" value="1"/>
</dbReference>
<comment type="caution">
    <text evidence="9">The sequence shown here is derived from an EMBL/GenBank/DDBJ whole genome shotgun (WGS) entry which is preliminary data.</text>
</comment>
<dbReference type="CDD" id="cd00887">
    <property type="entry name" value="MoeA"/>
    <property type="match status" value="1"/>
</dbReference>
<dbReference type="InterPro" id="IPR001453">
    <property type="entry name" value="MoaB/Mog_dom"/>
</dbReference>
<evidence type="ECO:0000256" key="1">
    <source>
        <dbReference type="ARBA" id="ARBA00002901"/>
    </source>
</evidence>
<dbReference type="AlphaFoldDB" id="A0A4Q2EHD0"/>
<dbReference type="NCBIfam" id="NF045515">
    <property type="entry name" value="Glp_gephyrin"/>
    <property type="match status" value="1"/>
</dbReference>
<dbReference type="EMBL" id="PPCV01000002">
    <property type="protein sequence ID" value="RXW32841.1"/>
    <property type="molecule type" value="Genomic_DNA"/>
</dbReference>
<organism evidence="9 10">
    <name type="scientific">Propioniciclava flava</name>
    <dbReference type="NCBI Taxonomy" id="2072026"/>
    <lineage>
        <taxon>Bacteria</taxon>
        <taxon>Bacillati</taxon>
        <taxon>Actinomycetota</taxon>
        <taxon>Actinomycetes</taxon>
        <taxon>Propionibacteriales</taxon>
        <taxon>Propionibacteriaceae</taxon>
        <taxon>Propioniciclava</taxon>
    </lineage>
</organism>
<comment type="cofactor">
    <cofactor evidence="7">
        <name>Mg(2+)</name>
        <dbReference type="ChEBI" id="CHEBI:18420"/>
    </cofactor>
</comment>
<dbReference type="Pfam" id="PF00994">
    <property type="entry name" value="MoCF_biosynth"/>
    <property type="match status" value="1"/>
</dbReference>
<dbReference type="GO" id="GO:0061599">
    <property type="term" value="F:molybdopterin molybdotransferase activity"/>
    <property type="evidence" value="ECO:0007669"/>
    <property type="project" value="UniProtKB-UniRule"/>
</dbReference>
<protein>
    <recommendedName>
        <fullName evidence="7">Molybdopterin molybdenumtransferase</fullName>
        <ecNumber evidence="7">2.10.1.1</ecNumber>
    </recommendedName>
</protein>
<evidence type="ECO:0000259" key="8">
    <source>
        <dbReference type="SMART" id="SM00852"/>
    </source>
</evidence>
<dbReference type="Gene3D" id="3.40.980.10">
    <property type="entry name" value="MoaB/Mog-like domain"/>
    <property type="match status" value="1"/>
</dbReference>
<dbReference type="Gene3D" id="3.90.105.10">
    <property type="entry name" value="Molybdopterin biosynthesis moea protein, domain 2"/>
    <property type="match status" value="1"/>
</dbReference>
<dbReference type="SMART" id="SM00852">
    <property type="entry name" value="MoCF_biosynth"/>
    <property type="match status" value="1"/>
</dbReference>
<dbReference type="InterPro" id="IPR005111">
    <property type="entry name" value="MoeA_C_domain_IV"/>
</dbReference>
<dbReference type="InterPro" id="IPR036425">
    <property type="entry name" value="MoaB/Mog-like_dom_sf"/>
</dbReference>
<dbReference type="PANTHER" id="PTHR10192">
    <property type="entry name" value="MOLYBDOPTERIN BIOSYNTHESIS PROTEIN"/>
    <property type="match status" value="1"/>
</dbReference>
<dbReference type="Pfam" id="PF03454">
    <property type="entry name" value="MoeA_C"/>
    <property type="match status" value="1"/>
</dbReference>
<evidence type="ECO:0000313" key="10">
    <source>
        <dbReference type="Proteomes" id="UP000290624"/>
    </source>
</evidence>
<evidence type="ECO:0000256" key="2">
    <source>
        <dbReference type="ARBA" id="ARBA00005046"/>
    </source>
</evidence>